<dbReference type="GO" id="GO:0020037">
    <property type="term" value="F:heme binding"/>
    <property type="evidence" value="ECO:0007669"/>
    <property type="project" value="InterPro"/>
</dbReference>
<dbReference type="GO" id="GO:0009055">
    <property type="term" value="F:electron transfer activity"/>
    <property type="evidence" value="ECO:0007669"/>
    <property type="project" value="InterPro"/>
</dbReference>
<feature type="transmembrane region" description="Helical" evidence="9">
    <location>
        <begin position="20"/>
        <end position="38"/>
    </location>
</feature>
<reference evidence="10 11" key="1">
    <citation type="submission" date="2013-04" db="EMBL/GenBank/DDBJ databases">
        <title>Oceanicola sp. 22II1-22F33 Genome Sequencing.</title>
        <authorList>
            <person name="Lai Q."/>
            <person name="Li G."/>
            <person name="Shao Z."/>
        </authorList>
    </citation>
    <scope>NUCLEOTIDE SEQUENCE [LARGE SCALE GENOMIC DNA]</scope>
    <source>
        <strain evidence="10 11">22II1-22F33</strain>
    </source>
</reference>
<dbReference type="SUPFAM" id="SSF48695">
    <property type="entry name" value="Multiheme cytochromes"/>
    <property type="match status" value="1"/>
</dbReference>
<dbReference type="CDD" id="cd09224">
    <property type="entry name" value="CytoC_RC"/>
    <property type="match status" value="1"/>
</dbReference>
<evidence type="ECO:0000313" key="11">
    <source>
        <dbReference type="Proteomes" id="UP000215377"/>
    </source>
</evidence>
<keyword evidence="7" id="KW-0249">Electron transport</keyword>
<dbReference type="GO" id="GO:0019684">
    <property type="term" value="P:photosynthesis, light reaction"/>
    <property type="evidence" value="ECO:0007669"/>
    <property type="project" value="InterPro"/>
</dbReference>
<dbReference type="InterPro" id="IPR023119">
    <property type="entry name" value="Multihaem_cyt_PRC_cyt_su-like"/>
</dbReference>
<dbReference type="OrthoDB" id="9813732at2"/>
<keyword evidence="9" id="KW-0472">Membrane</keyword>
<organism evidence="10 11">
    <name type="scientific">Marinibacterium profundimaris</name>
    <dbReference type="NCBI Taxonomy" id="1679460"/>
    <lineage>
        <taxon>Bacteria</taxon>
        <taxon>Pseudomonadati</taxon>
        <taxon>Pseudomonadota</taxon>
        <taxon>Alphaproteobacteria</taxon>
        <taxon>Rhodobacterales</taxon>
        <taxon>Paracoccaceae</taxon>
        <taxon>Marinibacterium</taxon>
    </lineage>
</organism>
<keyword evidence="5" id="KW-0349">Heme</keyword>
<evidence type="ECO:0000256" key="6">
    <source>
        <dbReference type="ARBA" id="ARBA00022723"/>
    </source>
</evidence>
<dbReference type="InterPro" id="IPR003158">
    <property type="entry name" value="Photosyn_RC_cyt_c-su"/>
</dbReference>
<evidence type="ECO:0000256" key="3">
    <source>
        <dbReference type="ARBA" id="ARBA00022448"/>
    </source>
</evidence>
<dbReference type="Gene3D" id="1.10.468.10">
    <property type="entry name" value="Photosynthetic Reaction Center, subunit C, domain 2"/>
    <property type="match status" value="2"/>
</dbReference>
<evidence type="ECO:0000256" key="5">
    <source>
        <dbReference type="ARBA" id="ARBA00022617"/>
    </source>
</evidence>
<keyword evidence="8" id="KW-0408">Iron</keyword>
<evidence type="ECO:0000256" key="2">
    <source>
        <dbReference type="ARBA" id="ARBA00015978"/>
    </source>
</evidence>
<dbReference type="EMBL" id="AQQR01000007">
    <property type="protein sequence ID" value="OWU72206.1"/>
    <property type="molecule type" value="Genomic_DNA"/>
</dbReference>
<proteinExistence type="predicted"/>
<evidence type="ECO:0000313" key="10">
    <source>
        <dbReference type="EMBL" id="OWU72206.1"/>
    </source>
</evidence>
<keyword evidence="11" id="KW-1185">Reference proteome</keyword>
<evidence type="ECO:0000256" key="4">
    <source>
        <dbReference type="ARBA" id="ARBA00022531"/>
    </source>
</evidence>
<sequence>MIEWFTKWNRENPVDVYRPAILYGAGGVAVIAAIWLVSMGPPLATDSLQTGPRGTGMSVPKRESVLVTPDPDALAFLATSTEPVPPQVGGRTAGSQIEGAEPLLADLSPENYERLVSAMRAWTGIPDLLEDPDNYQTIVARRMIEMTQNINEGWDGHVNANREVGVTCYTCHRGQPVPEQAWFIATPTVMAAEGWAAVQNRVTPLSSYTSLPSDALQKYLVDGELIAVHDLDSRAAGIPGQDGYPGIQNAERTYALMNYFSNSLGVNCTLCHNTRAFYDGGQITPQWATASLGILMVQELNNDYLLPLAEVLPPERLGPHGDGPKVGCGTCHNGEQQPLRGTNVIGNYPELATTEAPDYGN</sequence>
<evidence type="ECO:0000256" key="1">
    <source>
        <dbReference type="ARBA" id="ARBA00003196"/>
    </source>
</evidence>
<name>A0A225NFQ0_9RHOB</name>
<dbReference type="NCBIfam" id="NF040706">
    <property type="entry name" value="photo_cyt_PufC"/>
    <property type="match status" value="1"/>
</dbReference>
<dbReference type="AlphaFoldDB" id="A0A225NFQ0"/>
<gene>
    <name evidence="10" type="ORF">ATO3_16660</name>
</gene>
<dbReference type="RefSeq" id="WP_088651024.1">
    <property type="nucleotide sequence ID" value="NZ_AQQR01000007.1"/>
</dbReference>
<accession>A0A225NFQ0</accession>
<comment type="caution">
    <text evidence="10">The sequence shown here is derived from an EMBL/GenBank/DDBJ whole genome shotgun (WGS) entry which is preliminary data.</text>
</comment>
<dbReference type="InterPro" id="IPR036280">
    <property type="entry name" value="Multihaem_cyt_sf"/>
</dbReference>
<keyword evidence="3" id="KW-0813">Transport</keyword>
<keyword evidence="4" id="KW-0602">Photosynthesis</keyword>
<dbReference type="GO" id="GO:0005506">
    <property type="term" value="F:iron ion binding"/>
    <property type="evidence" value="ECO:0007669"/>
    <property type="project" value="InterPro"/>
</dbReference>
<protein>
    <recommendedName>
        <fullName evidence="2">Photosynthetic reaction center cytochrome c subunit</fullName>
    </recommendedName>
</protein>
<evidence type="ECO:0000256" key="9">
    <source>
        <dbReference type="SAM" id="Phobius"/>
    </source>
</evidence>
<dbReference type="Pfam" id="PF02276">
    <property type="entry name" value="CytoC_RC"/>
    <property type="match status" value="1"/>
</dbReference>
<keyword evidence="9" id="KW-0812">Transmembrane</keyword>
<dbReference type="GO" id="GO:0030077">
    <property type="term" value="C:plasma membrane light-harvesting complex"/>
    <property type="evidence" value="ECO:0007669"/>
    <property type="project" value="InterPro"/>
</dbReference>
<evidence type="ECO:0000256" key="8">
    <source>
        <dbReference type="ARBA" id="ARBA00023004"/>
    </source>
</evidence>
<keyword evidence="9" id="KW-1133">Transmembrane helix</keyword>
<keyword evidence="6" id="KW-0479">Metal-binding</keyword>
<evidence type="ECO:0000256" key="7">
    <source>
        <dbReference type="ARBA" id="ARBA00022982"/>
    </source>
</evidence>
<comment type="function">
    <text evidence="1">The reaction center of purple bacteria contains a tightly bound cytochrome molecule which re-reduces the photo oxidized primary electron donor.</text>
</comment>
<dbReference type="Proteomes" id="UP000215377">
    <property type="component" value="Unassembled WGS sequence"/>
</dbReference>